<feature type="domain" description="Phage head morphogenesis" evidence="1">
    <location>
        <begin position="58"/>
        <end position="188"/>
    </location>
</feature>
<dbReference type="NCBIfam" id="TIGR01641">
    <property type="entry name" value="phageSPP1_gp7"/>
    <property type="match status" value="1"/>
</dbReference>
<comment type="caution">
    <text evidence="3">The sequence shown here is derived from an EMBL/GenBank/DDBJ whole genome shotgun (WGS) entry which is preliminary data.</text>
</comment>
<dbReference type="OrthoDB" id="9813502at2"/>
<dbReference type="Pfam" id="PF04233">
    <property type="entry name" value="Phage_Mu_F"/>
    <property type="match status" value="1"/>
</dbReference>
<reference evidence="3 4" key="1">
    <citation type="journal article" date="2012" name="J. Bacteriol.">
        <title>De Novo Genome Project of Cupriavidus basilensis OR16.</title>
        <authorList>
            <person name="Cserhati M."/>
            <person name="Kriszt B."/>
            <person name="Szoboszlay S."/>
            <person name="Toth A."/>
            <person name="Szabo I."/>
            <person name="Tancsics A."/>
            <person name="Nagy I."/>
            <person name="Horvath B."/>
            <person name="Nagy I."/>
            <person name="Kukolya J."/>
        </authorList>
    </citation>
    <scope>NUCLEOTIDE SEQUENCE [LARGE SCALE GENOMIC DNA]</scope>
    <source>
        <strain evidence="3 4">OR16</strain>
    </source>
</reference>
<dbReference type="PATRIC" id="fig|1127483.3.peg.6323"/>
<evidence type="ECO:0000313" key="3">
    <source>
        <dbReference type="EMBL" id="EHP39415.1"/>
    </source>
</evidence>
<dbReference type="InterPro" id="IPR006528">
    <property type="entry name" value="Phage_head_morphogenesis_dom"/>
</dbReference>
<dbReference type="Pfam" id="PF18810">
    <property type="entry name" value="PBECR2"/>
    <property type="match status" value="1"/>
</dbReference>
<dbReference type="EMBL" id="AHJE01000093">
    <property type="protein sequence ID" value="EHP39415.1"/>
    <property type="molecule type" value="Genomic_DNA"/>
</dbReference>
<dbReference type="InterPro" id="IPR041110">
    <property type="entry name" value="PBECR2"/>
</dbReference>
<organism evidence="3 4">
    <name type="scientific">Cupriavidus basilensis OR16</name>
    <dbReference type="NCBI Taxonomy" id="1127483"/>
    <lineage>
        <taxon>Bacteria</taxon>
        <taxon>Pseudomonadati</taxon>
        <taxon>Pseudomonadota</taxon>
        <taxon>Betaproteobacteria</taxon>
        <taxon>Burkholderiales</taxon>
        <taxon>Burkholderiaceae</taxon>
        <taxon>Cupriavidus</taxon>
    </lineage>
</organism>
<feature type="domain" description="Phage-Barnase-EndoU-ColicinE5/D-RelE like nuclease 2" evidence="2">
    <location>
        <begin position="302"/>
        <end position="429"/>
    </location>
</feature>
<dbReference type="AlphaFoldDB" id="H1SDN0"/>
<evidence type="ECO:0000313" key="4">
    <source>
        <dbReference type="Proteomes" id="UP000005808"/>
    </source>
</evidence>
<evidence type="ECO:0000259" key="1">
    <source>
        <dbReference type="Pfam" id="PF04233"/>
    </source>
</evidence>
<protein>
    <submittedName>
        <fullName evidence="3">SPP1 family phage head morphogenesis protein</fullName>
    </submittedName>
</protein>
<dbReference type="RefSeq" id="WP_006162168.1">
    <property type="nucleotide sequence ID" value="NZ_AHJE01000093.1"/>
</dbReference>
<name>H1SDN0_9BURK</name>
<sequence length="431" mass="48034">MTRGAVDLAHAFGLEPEEAVKYFESKGYAITWGWRDLWQQAQAKAFTVAGVTQVDVLQDIRGELDKAIKGGTTFADFRANLQPMLERKGWWGKLAQTDLETGEMAGKGLTPRRLQTIFQTNVQTSYMAGHYRTMMANVADRPHWKYVAILDGRTRPAHRLLHGRVFRYDDPFWDAFYPPNGFNCRCRVDALDRADLVDGNLVESSSEGRLTTVDIPRSRRDRQPVEVTGYRDPVSGKTIAPDPGWSYNPGKSWVRPFTPERLDALPSTFPRSMPLPPLPPAATLEGAKILPPGQPPQQYAEAFLRMFGADKDKAVVYRDVVGNELQINAGLFQTGAGKWKVAGDNASAGELLATAAMDPDEIWVDWDTRSAAGRLVRRYVRELDTDEGQRGLAVLEYGPTGWTGAVLFPAKSAGEASPEAQRRGYLLYKRQ</sequence>
<accession>H1SDN0</accession>
<proteinExistence type="predicted"/>
<evidence type="ECO:0000259" key="2">
    <source>
        <dbReference type="Pfam" id="PF18810"/>
    </source>
</evidence>
<dbReference type="Proteomes" id="UP000005808">
    <property type="component" value="Unassembled WGS sequence"/>
</dbReference>
<gene>
    <name evidence="3" type="ORF">OR16_31689</name>
</gene>